<dbReference type="InterPro" id="IPR013525">
    <property type="entry name" value="ABC2_TM"/>
</dbReference>
<evidence type="ECO:0000259" key="6">
    <source>
        <dbReference type="Pfam" id="PF12698"/>
    </source>
</evidence>
<dbReference type="OrthoDB" id="3268959at2"/>
<dbReference type="AlphaFoldDB" id="A0A4S4FVI3"/>
<organism evidence="7 8">
    <name type="scientific">Orlajensenia flava</name>
    <dbReference type="NCBI Taxonomy" id="2565934"/>
    <lineage>
        <taxon>Bacteria</taxon>
        <taxon>Bacillati</taxon>
        <taxon>Actinomycetota</taxon>
        <taxon>Actinomycetes</taxon>
        <taxon>Micrococcales</taxon>
        <taxon>Microbacteriaceae</taxon>
        <taxon>Orlajensenia</taxon>
    </lineage>
</organism>
<dbReference type="PANTHER" id="PTHR43471:SF3">
    <property type="entry name" value="ABC TRANSPORTER PERMEASE PROTEIN NATB"/>
    <property type="match status" value="1"/>
</dbReference>
<feature type="transmembrane region" description="Helical" evidence="5">
    <location>
        <begin position="205"/>
        <end position="226"/>
    </location>
</feature>
<feature type="domain" description="ABC-2 type transporter transmembrane" evidence="6">
    <location>
        <begin position="28"/>
        <end position="343"/>
    </location>
</feature>
<dbReference type="RefSeq" id="WP_136424514.1">
    <property type="nucleotide sequence ID" value="NZ_OZ241748.1"/>
</dbReference>
<evidence type="ECO:0000313" key="7">
    <source>
        <dbReference type="EMBL" id="THG33875.1"/>
    </source>
</evidence>
<dbReference type="EMBL" id="SSSN01000007">
    <property type="protein sequence ID" value="THG33875.1"/>
    <property type="molecule type" value="Genomic_DNA"/>
</dbReference>
<feature type="transmembrane region" description="Helical" evidence="5">
    <location>
        <begin position="238"/>
        <end position="264"/>
    </location>
</feature>
<keyword evidence="2 5" id="KW-0812">Transmembrane</keyword>
<name>A0A4S4FVI3_9MICO</name>
<dbReference type="Pfam" id="PF12698">
    <property type="entry name" value="ABC2_membrane_3"/>
    <property type="match status" value="1"/>
</dbReference>
<sequence>MSDYTTPSLTSSIALVTAREVTMRLRSKAFLISTGLLLLAVLASILIGSLVSANGSTPKVAAVGGAIQTVQADRGLTYVATDSQAEAEKMLKAGDIDAIILDSGVTPANPTGLTVVGNDSVPNDVVGVLSQTPHVELLDPNAPNPLLTYFVALGFGLVFFMSGITFGSTIAQSVVEEKQTRVVELLLSSIPVRALMAGKVLGNSILAIGQILAIAILAVVALTITGQRVTVSALGPSIIWFVVFFVFGFIMLAALFAAAASLVSRSEDVGSVTSPVTLLVMIPYLLVITMGSNPTVLTIMSYVPFSAPVGMPMRIFLGQAQWWEPLLSLVILLASTAVVLWIGERIYAGSLLKMGGRVKIREALSR</sequence>
<protein>
    <submittedName>
        <fullName evidence="7">ABC transporter permease</fullName>
    </submittedName>
</protein>
<evidence type="ECO:0000256" key="3">
    <source>
        <dbReference type="ARBA" id="ARBA00022989"/>
    </source>
</evidence>
<accession>A0A4S4FVI3</accession>
<dbReference type="PANTHER" id="PTHR43471">
    <property type="entry name" value="ABC TRANSPORTER PERMEASE"/>
    <property type="match status" value="1"/>
</dbReference>
<gene>
    <name evidence="7" type="ORF">E6C70_10540</name>
</gene>
<feature type="transmembrane region" description="Helical" evidence="5">
    <location>
        <begin position="146"/>
        <end position="171"/>
    </location>
</feature>
<dbReference type="GO" id="GO:0016020">
    <property type="term" value="C:membrane"/>
    <property type="evidence" value="ECO:0007669"/>
    <property type="project" value="UniProtKB-SubCell"/>
</dbReference>
<evidence type="ECO:0000256" key="2">
    <source>
        <dbReference type="ARBA" id="ARBA00022692"/>
    </source>
</evidence>
<dbReference type="GO" id="GO:0140359">
    <property type="term" value="F:ABC-type transporter activity"/>
    <property type="evidence" value="ECO:0007669"/>
    <property type="project" value="InterPro"/>
</dbReference>
<keyword evidence="4 5" id="KW-0472">Membrane</keyword>
<feature type="transmembrane region" description="Helical" evidence="5">
    <location>
        <begin position="276"/>
        <end position="302"/>
    </location>
</feature>
<reference evidence="7 8" key="1">
    <citation type="submission" date="2019-04" db="EMBL/GenBank/DDBJ databases">
        <authorList>
            <person name="Jiang L."/>
        </authorList>
    </citation>
    <scope>NUCLEOTIDE SEQUENCE [LARGE SCALE GENOMIC DNA]</scope>
    <source>
        <strain evidence="7 8">YIM 131861</strain>
    </source>
</reference>
<keyword evidence="8" id="KW-1185">Reference proteome</keyword>
<evidence type="ECO:0000313" key="8">
    <source>
        <dbReference type="Proteomes" id="UP000307380"/>
    </source>
</evidence>
<dbReference type="Proteomes" id="UP000307380">
    <property type="component" value="Unassembled WGS sequence"/>
</dbReference>
<evidence type="ECO:0000256" key="5">
    <source>
        <dbReference type="SAM" id="Phobius"/>
    </source>
</evidence>
<evidence type="ECO:0000256" key="1">
    <source>
        <dbReference type="ARBA" id="ARBA00004141"/>
    </source>
</evidence>
<feature type="transmembrane region" description="Helical" evidence="5">
    <location>
        <begin position="322"/>
        <end position="343"/>
    </location>
</feature>
<comment type="caution">
    <text evidence="7">The sequence shown here is derived from an EMBL/GenBank/DDBJ whole genome shotgun (WGS) entry which is preliminary data.</text>
</comment>
<proteinExistence type="predicted"/>
<comment type="subcellular location">
    <subcellularLocation>
        <location evidence="1">Membrane</location>
        <topology evidence="1">Multi-pass membrane protein</topology>
    </subcellularLocation>
</comment>
<evidence type="ECO:0000256" key="4">
    <source>
        <dbReference type="ARBA" id="ARBA00023136"/>
    </source>
</evidence>
<keyword evidence="3 5" id="KW-1133">Transmembrane helix</keyword>
<feature type="transmembrane region" description="Helical" evidence="5">
    <location>
        <begin position="29"/>
        <end position="51"/>
    </location>
</feature>